<dbReference type="HOGENOM" id="CLU_921330_0_0_1"/>
<keyword evidence="3" id="KW-1185">Reference proteome</keyword>
<accession>M2QRG7</accession>
<organism evidence="2 3">
    <name type="scientific">Ceriporiopsis subvermispora (strain B)</name>
    <name type="common">White-rot fungus</name>
    <name type="synonym">Gelatoporia subvermispora</name>
    <dbReference type="NCBI Taxonomy" id="914234"/>
    <lineage>
        <taxon>Eukaryota</taxon>
        <taxon>Fungi</taxon>
        <taxon>Dikarya</taxon>
        <taxon>Basidiomycota</taxon>
        <taxon>Agaricomycotina</taxon>
        <taxon>Agaricomycetes</taxon>
        <taxon>Polyporales</taxon>
        <taxon>Gelatoporiaceae</taxon>
        <taxon>Gelatoporia</taxon>
    </lineage>
</organism>
<dbReference type="Proteomes" id="UP000016930">
    <property type="component" value="Unassembled WGS sequence"/>
</dbReference>
<proteinExistence type="predicted"/>
<name>M2QRG7_CERS8</name>
<feature type="compositionally biased region" description="Low complexity" evidence="1">
    <location>
        <begin position="45"/>
        <end position="67"/>
    </location>
</feature>
<evidence type="ECO:0000256" key="1">
    <source>
        <dbReference type="SAM" id="MobiDB-lite"/>
    </source>
</evidence>
<evidence type="ECO:0000313" key="2">
    <source>
        <dbReference type="EMBL" id="EMD34780.1"/>
    </source>
</evidence>
<feature type="region of interest" description="Disordered" evidence="1">
    <location>
        <begin position="275"/>
        <end position="302"/>
    </location>
</feature>
<reference evidence="2 3" key="1">
    <citation type="journal article" date="2012" name="Proc. Natl. Acad. Sci. U.S.A.">
        <title>Comparative genomics of Ceriporiopsis subvermispora and Phanerochaete chrysosporium provide insight into selective ligninolysis.</title>
        <authorList>
            <person name="Fernandez-Fueyo E."/>
            <person name="Ruiz-Duenas F.J."/>
            <person name="Ferreira P."/>
            <person name="Floudas D."/>
            <person name="Hibbett D.S."/>
            <person name="Canessa P."/>
            <person name="Larrondo L.F."/>
            <person name="James T.Y."/>
            <person name="Seelenfreund D."/>
            <person name="Lobos S."/>
            <person name="Polanco R."/>
            <person name="Tello M."/>
            <person name="Honda Y."/>
            <person name="Watanabe T."/>
            <person name="Watanabe T."/>
            <person name="Ryu J.S."/>
            <person name="Kubicek C.P."/>
            <person name="Schmoll M."/>
            <person name="Gaskell J."/>
            <person name="Hammel K.E."/>
            <person name="St John F.J."/>
            <person name="Vanden Wymelenberg A."/>
            <person name="Sabat G."/>
            <person name="Splinter BonDurant S."/>
            <person name="Syed K."/>
            <person name="Yadav J.S."/>
            <person name="Doddapaneni H."/>
            <person name="Subramanian V."/>
            <person name="Lavin J.L."/>
            <person name="Oguiza J.A."/>
            <person name="Perez G."/>
            <person name="Pisabarro A.G."/>
            <person name="Ramirez L."/>
            <person name="Santoyo F."/>
            <person name="Master E."/>
            <person name="Coutinho P.M."/>
            <person name="Henrissat B."/>
            <person name="Lombard V."/>
            <person name="Magnuson J.K."/>
            <person name="Kuees U."/>
            <person name="Hori C."/>
            <person name="Igarashi K."/>
            <person name="Samejima M."/>
            <person name="Held B.W."/>
            <person name="Barry K.W."/>
            <person name="LaButti K.M."/>
            <person name="Lapidus A."/>
            <person name="Lindquist E.A."/>
            <person name="Lucas S.M."/>
            <person name="Riley R."/>
            <person name="Salamov A.A."/>
            <person name="Hoffmeister D."/>
            <person name="Schwenk D."/>
            <person name="Hadar Y."/>
            <person name="Yarden O."/>
            <person name="de Vries R.P."/>
            <person name="Wiebenga A."/>
            <person name="Stenlid J."/>
            <person name="Eastwood D."/>
            <person name="Grigoriev I.V."/>
            <person name="Berka R.M."/>
            <person name="Blanchette R.A."/>
            <person name="Kersten P."/>
            <person name="Martinez A.T."/>
            <person name="Vicuna R."/>
            <person name="Cullen D."/>
        </authorList>
    </citation>
    <scope>NUCLEOTIDE SEQUENCE [LARGE SCALE GENOMIC DNA]</scope>
    <source>
        <strain evidence="2 3">B</strain>
    </source>
</reference>
<gene>
    <name evidence="2" type="ORF">CERSUDRAFT_97365</name>
</gene>
<dbReference type="EMBL" id="KB445802">
    <property type="protein sequence ID" value="EMD34780.1"/>
    <property type="molecule type" value="Genomic_DNA"/>
</dbReference>
<sequence length="302" mass="31845">MRARARAPASQACRTHRGRPSRSAVPITSPVSVSALPPLPPHPATTPGALHVPRAGRPPAAAAAPAPDIRVRSWRPARTLPGALRRSKPKTRNLDALGPGHEAALPPGPGQEAARNGQRWARKASREKPRARPAPTQPPASARRTARAARRASKRRCAAALRFARVVARQAGRAGRAPASPRGSAGPNICNASGAAARGLIQLCSVRACVRAASILRHGAVCVPRALYACLPAWLLAARSEVSQAPGHIVIAVIVLACSVVHTVPRRVRDTAPEPLRWPTHRETPRTAGRILSHARGPGPSW</sequence>
<evidence type="ECO:0000313" key="3">
    <source>
        <dbReference type="Proteomes" id="UP000016930"/>
    </source>
</evidence>
<dbReference type="AlphaFoldDB" id="M2QRG7"/>
<protein>
    <submittedName>
        <fullName evidence="2">Uncharacterized protein</fullName>
    </submittedName>
</protein>
<feature type="region of interest" description="Disordered" evidence="1">
    <location>
        <begin position="1"/>
        <end position="151"/>
    </location>
</feature>